<sequence length="125" mass="13781">MEIYKIGGRTFGIMNMGRLDCVLGLLALDPPRIGSCFEPINELIKLHNEVKKACCGSGPFRGSNTCGYISGMSHDFELCENVSDYMLFDSSHTTEKANRHTAESMLDGPSDLVGPFNLKTLFQNL</sequence>
<dbReference type="AlphaFoldDB" id="D7M4Q2"/>
<keyword evidence="3" id="KW-1185">Reference proteome</keyword>
<dbReference type="Gramene" id="Al_scaffold_0006_2541">
    <property type="protein sequence ID" value="Al_scaffold_0006_2541"/>
    <property type="gene ID" value="Al_scaffold_0006_2541"/>
</dbReference>
<dbReference type="STRING" id="81972.D7M4Q2"/>
<evidence type="ECO:0000256" key="1">
    <source>
        <dbReference type="ARBA" id="ARBA00022729"/>
    </source>
</evidence>
<proteinExistence type="predicted"/>
<dbReference type="EMBL" id="GL348718">
    <property type="protein sequence ID" value="EFH48462.1"/>
    <property type="molecule type" value="Genomic_DNA"/>
</dbReference>
<gene>
    <name evidence="2" type="ORF">ARALYDRAFT_662476</name>
</gene>
<reference evidence="3" key="1">
    <citation type="journal article" date="2011" name="Nat. Genet.">
        <title>The Arabidopsis lyrata genome sequence and the basis of rapid genome size change.</title>
        <authorList>
            <person name="Hu T.T."/>
            <person name="Pattyn P."/>
            <person name="Bakker E.G."/>
            <person name="Cao J."/>
            <person name="Cheng J.-F."/>
            <person name="Clark R.M."/>
            <person name="Fahlgren N."/>
            <person name="Fawcett J.A."/>
            <person name="Grimwood J."/>
            <person name="Gundlach H."/>
            <person name="Haberer G."/>
            <person name="Hollister J.D."/>
            <person name="Ossowski S."/>
            <person name="Ottilar R.P."/>
            <person name="Salamov A.A."/>
            <person name="Schneeberger K."/>
            <person name="Spannagl M."/>
            <person name="Wang X."/>
            <person name="Yang L."/>
            <person name="Nasrallah M.E."/>
            <person name="Bergelson J."/>
            <person name="Carrington J.C."/>
            <person name="Gaut B.S."/>
            <person name="Schmutz J."/>
            <person name="Mayer K.F.X."/>
            <person name="Van de Peer Y."/>
            <person name="Grigoriev I.V."/>
            <person name="Nordborg M."/>
            <person name="Weigel D."/>
            <person name="Guo Y.-L."/>
        </authorList>
    </citation>
    <scope>NUCLEOTIDE SEQUENCE [LARGE SCALE GENOMIC DNA]</scope>
    <source>
        <strain evidence="3">cv. MN47</strain>
    </source>
</reference>
<dbReference type="Proteomes" id="UP000008694">
    <property type="component" value="Unassembled WGS sequence"/>
</dbReference>
<protein>
    <submittedName>
        <fullName evidence="2">Predicted protein</fullName>
    </submittedName>
</protein>
<dbReference type="InterPro" id="IPR044552">
    <property type="entry name" value="GLIP1-5/GLL25"/>
</dbReference>
<evidence type="ECO:0000313" key="2">
    <source>
        <dbReference type="EMBL" id="EFH48462.1"/>
    </source>
</evidence>
<dbReference type="Gene3D" id="3.40.50.1110">
    <property type="entry name" value="SGNH hydrolase"/>
    <property type="match status" value="1"/>
</dbReference>
<organism evidence="3">
    <name type="scientific">Arabidopsis lyrata subsp. lyrata</name>
    <name type="common">Lyre-leaved rock-cress</name>
    <dbReference type="NCBI Taxonomy" id="81972"/>
    <lineage>
        <taxon>Eukaryota</taxon>
        <taxon>Viridiplantae</taxon>
        <taxon>Streptophyta</taxon>
        <taxon>Embryophyta</taxon>
        <taxon>Tracheophyta</taxon>
        <taxon>Spermatophyta</taxon>
        <taxon>Magnoliopsida</taxon>
        <taxon>eudicotyledons</taxon>
        <taxon>Gunneridae</taxon>
        <taxon>Pentapetalae</taxon>
        <taxon>rosids</taxon>
        <taxon>malvids</taxon>
        <taxon>Brassicales</taxon>
        <taxon>Brassicaceae</taxon>
        <taxon>Camelineae</taxon>
        <taxon>Arabidopsis</taxon>
    </lineage>
</organism>
<keyword evidence="1" id="KW-0732">Signal</keyword>
<dbReference type="PANTHER" id="PTHR45966">
    <property type="entry name" value="GDSL-LIKE LIPASE/ACYLHYDROLASE"/>
    <property type="match status" value="1"/>
</dbReference>
<accession>D7M4Q2</accession>
<name>D7M4Q2_ARALL</name>
<dbReference type="PANTHER" id="PTHR45966:SF1">
    <property type="entry name" value="GDSL ESTERASE_LIPASE 1-RELATED"/>
    <property type="match status" value="1"/>
</dbReference>
<dbReference type="HOGENOM" id="CLU_1995745_0_0_1"/>
<dbReference type="GO" id="GO:0016298">
    <property type="term" value="F:lipase activity"/>
    <property type="evidence" value="ECO:0007669"/>
    <property type="project" value="TreeGrafter"/>
</dbReference>
<dbReference type="InterPro" id="IPR036514">
    <property type="entry name" value="SGNH_hydro_sf"/>
</dbReference>
<evidence type="ECO:0000313" key="3">
    <source>
        <dbReference type="Proteomes" id="UP000008694"/>
    </source>
</evidence>